<keyword evidence="1" id="KW-0732">Signal</keyword>
<feature type="chain" id="PRO_5039227999" evidence="1">
    <location>
        <begin position="22"/>
        <end position="245"/>
    </location>
</feature>
<dbReference type="SMART" id="SM00089">
    <property type="entry name" value="PKD"/>
    <property type="match status" value="1"/>
</dbReference>
<gene>
    <name evidence="3" type="ORF">IAA73_03140</name>
</gene>
<dbReference type="PROSITE" id="PS51257">
    <property type="entry name" value="PROKAR_LIPOPROTEIN"/>
    <property type="match status" value="1"/>
</dbReference>
<dbReference type="Gene3D" id="2.60.40.10">
    <property type="entry name" value="Immunoglobulins"/>
    <property type="match status" value="1"/>
</dbReference>
<comment type="caution">
    <text evidence="3">The sequence shown here is derived from an EMBL/GenBank/DDBJ whole genome shotgun (WGS) entry which is preliminary data.</text>
</comment>
<evidence type="ECO:0000313" key="4">
    <source>
        <dbReference type="Proteomes" id="UP000823641"/>
    </source>
</evidence>
<evidence type="ECO:0000259" key="2">
    <source>
        <dbReference type="PROSITE" id="PS50093"/>
    </source>
</evidence>
<sequence>MRKFYFVISVFFALFSFLSCAPQNEPTDPDNDDYNDTWSDSGNEVLDPPVASFSVSKQQPLTIVLTNKSRNAVSYKWNFGDGNTSTEKNPVHKYDSKGVYRVKLYAYNSDYKYDMYELNVTVENPSKIYFAGITYEKLSVNNKYVHFELIDDDVFTTTWCTSAAKLLSTANLPYDFILQNPVLMDGLEDDEWYAIQLYSSDTPDDEGTKLAGFRFDTDELLDGYPEGFTWNENEGCKISCYFTYE</sequence>
<feature type="signal peptide" evidence="1">
    <location>
        <begin position="1"/>
        <end position="21"/>
    </location>
</feature>
<reference evidence="3" key="2">
    <citation type="journal article" date="2021" name="PeerJ">
        <title>Extensive microbial diversity within the chicken gut microbiome revealed by metagenomics and culture.</title>
        <authorList>
            <person name="Gilroy R."/>
            <person name="Ravi A."/>
            <person name="Getino M."/>
            <person name="Pursley I."/>
            <person name="Horton D.L."/>
            <person name="Alikhan N.F."/>
            <person name="Baker D."/>
            <person name="Gharbi K."/>
            <person name="Hall N."/>
            <person name="Watson M."/>
            <person name="Adriaenssens E.M."/>
            <person name="Foster-Nyarko E."/>
            <person name="Jarju S."/>
            <person name="Secka A."/>
            <person name="Antonio M."/>
            <person name="Oren A."/>
            <person name="Chaudhuri R.R."/>
            <person name="La Ragione R."/>
            <person name="Hildebrand F."/>
            <person name="Pallen M.J."/>
        </authorList>
    </citation>
    <scope>NUCLEOTIDE SEQUENCE</scope>
    <source>
        <strain evidence="3">G3-3990</strain>
    </source>
</reference>
<dbReference type="InterPro" id="IPR013783">
    <property type="entry name" value="Ig-like_fold"/>
</dbReference>
<proteinExistence type="predicted"/>
<protein>
    <submittedName>
        <fullName evidence="3">PKD domain-containing protein</fullName>
    </submittedName>
</protein>
<organism evidence="3 4">
    <name type="scientific">Candidatus Gallipaludibacter merdavium</name>
    <dbReference type="NCBI Taxonomy" id="2840839"/>
    <lineage>
        <taxon>Bacteria</taxon>
        <taxon>Pseudomonadati</taxon>
        <taxon>Bacteroidota</taxon>
        <taxon>Bacteroidia</taxon>
        <taxon>Bacteroidales</taxon>
        <taxon>Candidatus Gallipaludibacter</taxon>
    </lineage>
</organism>
<dbReference type="InterPro" id="IPR022409">
    <property type="entry name" value="PKD/Chitinase_dom"/>
</dbReference>
<dbReference type="InterPro" id="IPR000601">
    <property type="entry name" value="PKD_dom"/>
</dbReference>
<evidence type="ECO:0000313" key="3">
    <source>
        <dbReference type="EMBL" id="MBO8459315.1"/>
    </source>
</evidence>
<reference evidence="3" key="1">
    <citation type="submission" date="2020-10" db="EMBL/GenBank/DDBJ databases">
        <authorList>
            <person name="Gilroy R."/>
        </authorList>
    </citation>
    <scope>NUCLEOTIDE SEQUENCE</scope>
    <source>
        <strain evidence="3">G3-3990</strain>
    </source>
</reference>
<accession>A0A9D9HSS4</accession>
<dbReference type="InterPro" id="IPR035986">
    <property type="entry name" value="PKD_dom_sf"/>
</dbReference>
<dbReference type="PROSITE" id="PS50093">
    <property type="entry name" value="PKD"/>
    <property type="match status" value="1"/>
</dbReference>
<feature type="domain" description="PKD" evidence="2">
    <location>
        <begin position="69"/>
        <end position="109"/>
    </location>
</feature>
<dbReference type="Pfam" id="PF18911">
    <property type="entry name" value="PKD_4"/>
    <property type="match status" value="1"/>
</dbReference>
<dbReference type="SUPFAM" id="SSF49299">
    <property type="entry name" value="PKD domain"/>
    <property type="match status" value="1"/>
</dbReference>
<dbReference type="Proteomes" id="UP000823641">
    <property type="component" value="Unassembled WGS sequence"/>
</dbReference>
<dbReference type="CDD" id="cd00146">
    <property type="entry name" value="PKD"/>
    <property type="match status" value="1"/>
</dbReference>
<dbReference type="EMBL" id="JADIMG010000033">
    <property type="protein sequence ID" value="MBO8459315.1"/>
    <property type="molecule type" value="Genomic_DNA"/>
</dbReference>
<name>A0A9D9HSS4_9BACT</name>
<dbReference type="AlphaFoldDB" id="A0A9D9HSS4"/>
<evidence type="ECO:0000256" key="1">
    <source>
        <dbReference type="SAM" id="SignalP"/>
    </source>
</evidence>